<gene>
    <name evidence="2" type="primary">LOC101840831</name>
</gene>
<sequence>MTPEACNCRLVAWCPTWPPAAAPSVPQKEACRGDTMGLKPYCMKGFKMGVSSSSSSSSNYDKAPVLNDEHLSIPNIIITPPTPRSMGLARDSKQPAWIDAWSASYQDTSELNPEASEVTNWWDLYGRFLPHCPLSQVLGTWLPG</sequence>
<reference evidence="2" key="1">
    <citation type="submission" date="2025-08" db="UniProtKB">
        <authorList>
            <consortium name="RefSeq"/>
        </authorList>
    </citation>
    <scope>IDENTIFICATION</scope>
    <source>
        <tissue evidence="2">Liver</tissue>
    </source>
</reference>
<dbReference type="InterPro" id="IPR027864">
    <property type="entry name" value="DUF4597"/>
</dbReference>
<proteinExistence type="predicted"/>
<name>A0ABM2Y1H9_MESAU</name>
<organism evidence="1 2">
    <name type="scientific">Mesocricetus auratus</name>
    <name type="common">Golden hamster</name>
    <dbReference type="NCBI Taxonomy" id="10036"/>
    <lineage>
        <taxon>Eukaryota</taxon>
        <taxon>Metazoa</taxon>
        <taxon>Chordata</taxon>
        <taxon>Craniata</taxon>
        <taxon>Vertebrata</taxon>
        <taxon>Euteleostomi</taxon>
        <taxon>Mammalia</taxon>
        <taxon>Eutheria</taxon>
        <taxon>Euarchontoglires</taxon>
        <taxon>Glires</taxon>
        <taxon>Rodentia</taxon>
        <taxon>Myomorpha</taxon>
        <taxon>Muroidea</taxon>
        <taxon>Cricetidae</taxon>
        <taxon>Cricetinae</taxon>
        <taxon>Mesocricetus</taxon>
    </lineage>
</organism>
<dbReference type="PANTHER" id="PTHR37455:SF1">
    <property type="entry name" value="SIMILAR TO 1190005I06RIK PROTEIN"/>
    <property type="match status" value="1"/>
</dbReference>
<accession>A0ABM2Y1H9</accession>
<evidence type="ECO:0000313" key="1">
    <source>
        <dbReference type="Proteomes" id="UP000886700"/>
    </source>
</evidence>
<dbReference type="GeneID" id="101840831"/>
<keyword evidence="1" id="KW-1185">Reference proteome</keyword>
<dbReference type="Pfam" id="PF15366">
    <property type="entry name" value="DUF4597"/>
    <property type="match status" value="1"/>
</dbReference>
<protein>
    <submittedName>
        <fullName evidence="2">Uncharacterized protein C16orf74 homolog</fullName>
    </submittedName>
</protein>
<dbReference type="PANTHER" id="PTHR37455">
    <property type="entry name" value="GENE, 27021-RELATED"/>
    <property type="match status" value="1"/>
</dbReference>
<dbReference type="RefSeq" id="XP_040608739.1">
    <property type="nucleotide sequence ID" value="XM_040752805.1"/>
</dbReference>
<evidence type="ECO:0000313" key="2">
    <source>
        <dbReference type="RefSeq" id="XP_040608739.1"/>
    </source>
</evidence>
<dbReference type="Proteomes" id="UP000886700">
    <property type="component" value="Unplaced"/>
</dbReference>